<keyword evidence="1 3" id="KW-0547">Nucleotide-binding</keyword>
<dbReference type="GO" id="GO:0004674">
    <property type="term" value="F:protein serine/threonine kinase activity"/>
    <property type="evidence" value="ECO:0007669"/>
    <property type="project" value="TreeGrafter"/>
</dbReference>
<dbReference type="InterPro" id="IPR011009">
    <property type="entry name" value="Kinase-like_dom_sf"/>
</dbReference>
<dbReference type="SMART" id="SM00220">
    <property type="entry name" value="S_TKc"/>
    <property type="match status" value="1"/>
</dbReference>
<organism evidence="5 6">
    <name type="scientific">Effrenium voratum</name>
    <dbReference type="NCBI Taxonomy" id="2562239"/>
    <lineage>
        <taxon>Eukaryota</taxon>
        <taxon>Sar</taxon>
        <taxon>Alveolata</taxon>
        <taxon>Dinophyceae</taxon>
        <taxon>Suessiales</taxon>
        <taxon>Symbiodiniaceae</taxon>
        <taxon>Effrenium</taxon>
    </lineage>
</organism>
<evidence type="ECO:0000256" key="3">
    <source>
        <dbReference type="PROSITE-ProRule" id="PRU10141"/>
    </source>
</evidence>
<dbReference type="InterPro" id="IPR000719">
    <property type="entry name" value="Prot_kinase_dom"/>
</dbReference>
<dbReference type="SUPFAM" id="SSF56112">
    <property type="entry name" value="Protein kinase-like (PK-like)"/>
    <property type="match status" value="1"/>
</dbReference>
<sequence>MGTCQSACHNPCGCGGETGLLPAPIWESSRPDEAIANLLDHYRLGEILGEGSFGVVSACQEIVSGNEYAVKLVDKVESPLADIKREAQMMAMFNHPNIVKCYGVFYDTCFVCIVMSKFDGGDIVTALQERTKLRSCFADYDLVQVKRQMALAIEYLHLQGVVHRDIKGDNFLLDRPALTDPKCQVVLADFGTACSLEPGERLSQACGTKSFWSPEFYSLFYTQKVDIWAMGVICYGLLTGRFPFKGEIQTRTKEVVLPAHAHPDCVELIQSMLRKAEAERADATTLLKHRWLDGTRKRPFVRADSVESFTSVEGGAEFFEEAVDQGVKRRRHSLLDRMQMEHQSKDRPYRLLNHEAREFAQSDRHGRTWHYKWLPRNEMRKHQSMRRFAAPARPASPSTVPGVELPLFAQFLSEYNIKTAAFGSGKAKPLAALAQEVETGASRLMLDAAEHKKLVRVKDVVVLKLVDDKERLLIEVEEHFSDGRVRATGRLPGSKKETHENLRQTARRILEETLNLEPAMVKLDLAGAEYQHQELDSPSFPGLRTVYRKEVVSGHVSTKDPKRREQFLGSGWRATERGGSRMLRWITEEEAGSMQLEEVEGNNNAPSVSSSLVLAPIGLKEPELRQYLEKLQVDVSAYGRDGAKSLKEFSEELIKGEVRLGKGENGEGCVVSEVVNLCIKNSQKDEVLLQVKQVGPGDFVSDKLLLPCASRRPDENIFLVVKRILRRSLHINPNAVCLDTNVTLLQEYRSSVAYPGLNFVERENVITATIDNPDIPEESEG</sequence>
<dbReference type="GO" id="GO:0005524">
    <property type="term" value="F:ATP binding"/>
    <property type="evidence" value="ECO:0007669"/>
    <property type="project" value="UniProtKB-UniRule"/>
</dbReference>
<evidence type="ECO:0000256" key="1">
    <source>
        <dbReference type="ARBA" id="ARBA00022741"/>
    </source>
</evidence>
<evidence type="ECO:0000313" key="6">
    <source>
        <dbReference type="Proteomes" id="UP001178507"/>
    </source>
</evidence>
<gene>
    <name evidence="5" type="ORF">EVOR1521_LOCUS12285</name>
</gene>
<protein>
    <recommendedName>
        <fullName evidence="4">Protein kinase domain-containing protein</fullName>
    </recommendedName>
</protein>
<dbReference type="GO" id="GO:0005737">
    <property type="term" value="C:cytoplasm"/>
    <property type="evidence" value="ECO:0007669"/>
    <property type="project" value="TreeGrafter"/>
</dbReference>
<dbReference type="InterPro" id="IPR008271">
    <property type="entry name" value="Ser/Thr_kinase_AS"/>
</dbReference>
<reference evidence="5" key="1">
    <citation type="submission" date="2023-08" db="EMBL/GenBank/DDBJ databases">
        <authorList>
            <person name="Chen Y."/>
            <person name="Shah S."/>
            <person name="Dougan E. K."/>
            <person name="Thang M."/>
            <person name="Chan C."/>
        </authorList>
    </citation>
    <scope>NUCLEOTIDE SEQUENCE</scope>
</reference>
<evidence type="ECO:0000259" key="4">
    <source>
        <dbReference type="PROSITE" id="PS50011"/>
    </source>
</evidence>
<dbReference type="PROSITE" id="PS00108">
    <property type="entry name" value="PROTEIN_KINASE_ST"/>
    <property type="match status" value="1"/>
</dbReference>
<dbReference type="GO" id="GO:0035556">
    <property type="term" value="P:intracellular signal transduction"/>
    <property type="evidence" value="ECO:0007669"/>
    <property type="project" value="TreeGrafter"/>
</dbReference>
<dbReference type="PROSITE" id="PS50011">
    <property type="entry name" value="PROTEIN_KINASE_DOM"/>
    <property type="match status" value="1"/>
</dbReference>
<accession>A0AA36IG85</accession>
<evidence type="ECO:0000313" key="5">
    <source>
        <dbReference type="EMBL" id="CAJ1385744.1"/>
    </source>
</evidence>
<keyword evidence="6" id="KW-1185">Reference proteome</keyword>
<dbReference type="Gene3D" id="1.10.510.10">
    <property type="entry name" value="Transferase(Phosphotransferase) domain 1"/>
    <property type="match status" value="1"/>
</dbReference>
<comment type="caution">
    <text evidence="5">The sequence shown here is derived from an EMBL/GenBank/DDBJ whole genome shotgun (WGS) entry which is preliminary data.</text>
</comment>
<dbReference type="AlphaFoldDB" id="A0AA36IG85"/>
<dbReference type="PROSITE" id="PS00107">
    <property type="entry name" value="PROTEIN_KINASE_ATP"/>
    <property type="match status" value="1"/>
</dbReference>
<feature type="domain" description="Protein kinase" evidence="4">
    <location>
        <begin position="42"/>
        <end position="292"/>
    </location>
</feature>
<dbReference type="PANTHER" id="PTHR24346">
    <property type="entry name" value="MAP/MICROTUBULE AFFINITY-REGULATING KINASE"/>
    <property type="match status" value="1"/>
</dbReference>
<name>A0AA36IG85_9DINO</name>
<proteinExistence type="predicted"/>
<feature type="binding site" evidence="3">
    <location>
        <position position="71"/>
    </location>
    <ligand>
        <name>ATP</name>
        <dbReference type="ChEBI" id="CHEBI:30616"/>
    </ligand>
</feature>
<dbReference type="PANTHER" id="PTHR24346:SF30">
    <property type="entry name" value="MATERNAL EMBRYONIC LEUCINE ZIPPER KINASE"/>
    <property type="match status" value="1"/>
</dbReference>
<keyword evidence="2 3" id="KW-0067">ATP-binding</keyword>
<evidence type="ECO:0000256" key="2">
    <source>
        <dbReference type="ARBA" id="ARBA00022840"/>
    </source>
</evidence>
<dbReference type="EMBL" id="CAUJNA010001279">
    <property type="protein sequence ID" value="CAJ1385744.1"/>
    <property type="molecule type" value="Genomic_DNA"/>
</dbReference>
<dbReference type="Pfam" id="PF00069">
    <property type="entry name" value="Pkinase"/>
    <property type="match status" value="1"/>
</dbReference>
<dbReference type="InterPro" id="IPR017441">
    <property type="entry name" value="Protein_kinase_ATP_BS"/>
</dbReference>
<dbReference type="Proteomes" id="UP001178507">
    <property type="component" value="Unassembled WGS sequence"/>
</dbReference>